<keyword evidence="4" id="KW-1185">Reference proteome</keyword>
<keyword evidence="1" id="KW-0812">Transmembrane</keyword>
<evidence type="ECO:0000313" key="4">
    <source>
        <dbReference type="Proteomes" id="UP000266677"/>
    </source>
</evidence>
<dbReference type="OrthoDB" id="4503168at2"/>
<organism evidence="3 4">
    <name type="scientific">Nocardia panacis</name>
    <dbReference type="NCBI Taxonomy" id="2340916"/>
    <lineage>
        <taxon>Bacteria</taxon>
        <taxon>Bacillati</taxon>
        <taxon>Actinomycetota</taxon>
        <taxon>Actinomycetes</taxon>
        <taxon>Mycobacteriales</taxon>
        <taxon>Nocardiaceae</taxon>
        <taxon>Nocardia</taxon>
    </lineage>
</organism>
<feature type="domain" description="Pyrrolo-quinoline quinone repeat" evidence="2">
    <location>
        <begin position="332"/>
        <end position="397"/>
    </location>
</feature>
<dbReference type="Gene3D" id="2.130.10.10">
    <property type="entry name" value="YVTN repeat-like/Quinoprotein amine dehydrogenase"/>
    <property type="match status" value="1"/>
</dbReference>
<dbReference type="InterPro" id="IPR015943">
    <property type="entry name" value="WD40/YVTN_repeat-like_dom_sf"/>
</dbReference>
<dbReference type="Pfam" id="PF13360">
    <property type="entry name" value="PQQ_2"/>
    <property type="match status" value="1"/>
</dbReference>
<sequence length="470" mass="50032">MNTAAQWFTGPNRRRGWIAMLVVAVLVGVAAIVWADRSPRRSPQAAPVVGGKFRIEPTLGSAPTPRWTVRAADLSIEPGAVLLSAPHSLNAYHGNGTPMDAGTTIVAATAVPDSSGDGVWQPVGAVRLHGLDPDTGKPHWTIDVGALAGCAEQVFQGLLSCWDTHRVLIVDSATGTVLTDHSTDFEVEQVDARDGVVTVAGRTADSQTAVFTRGTVSDIAASWRKTFPTVVPGEPVVPVLSAPNYFRYGRYDNIRICDLRTGEPLFTGPVGYVFDGGMIASQVIDRSGTAGKVALLGRDGHRITEVANAGFLLEWYPVATASPLPIMTGESAYERTTGRVLWTNPEIGIDDTAGRSTAIEGVVRDTVIIRSLDGTTLSGLDLTDGQRIWQRPSPFEHATKFTRYDGITDATHLILTDGVTVQAIDGIDGTPVWSMLLPPSGDPRVRSQVRAMGGRMVTVTAHDFTGYAAA</sequence>
<feature type="transmembrane region" description="Helical" evidence="1">
    <location>
        <begin position="16"/>
        <end position="35"/>
    </location>
</feature>
<dbReference type="SUPFAM" id="SSF50998">
    <property type="entry name" value="Quinoprotein alcohol dehydrogenase-like"/>
    <property type="match status" value="1"/>
</dbReference>
<name>A0A3A4KK79_9NOCA</name>
<keyword evidence="1" id="KW-1133">Transmembrane helix</keyword>
<dbReference type="RefSeq" id="WP_120042454.1">
    <property type="nucleotide sequence ID" value="NZ_QZFU01000023.1"/>
</dbReference>
<reference evidence="3 4" key="1">
    <citation type="submission" date="2018-09" db="EMBL/GenBank/DDBJ databases">
        <title>YIM PH21274 draft genome.</title>
        <authorList>
            <person name="Miao C."/>
        </authorList>
    </citation>
    <scope>NUCLEOTIDE SEQUENCE [LARGE SCALE GENOMIC DNA]</scope>
    <source>
        <strain evidence="3 4">YIM PH 21724</strain>
    </source>
</reference>
<evidence type="ECO:0000256" key="1">
    <source>
        <dbReference type="SAM" id="Phobius"/>
    </source>
</evidence>
<keyword evidence="1" id="KW-0472">Membrane</keyword>
<proteinExistence type="predicted"/>
<dbReference type="AlphaFoldDB" id="A0A3A4KK79"/>
<evidence type="ECO:0000313" key="3">
    <source>
        <dbReference type="EMBL" id="RJO73377.1"/>
    </source>
</evidence>
<dbReference type="InterPro" id="IPR011047">
    <property type="entry name" value="Quinoprotein_ADH-like_sf"/>
</dbReference>
<evidence type="ECO:0000259" key="2">
    <source>
        <dbReference type="Pfam" id="PF13360"/>
    </source>
</evidence>
<protein>
    <recommendedName>
        <fullName evidence="2">Pyrrolo-quinoline quinone repeat domain-containing protein</fullName>
    </recommendedName>
</protein>
<comment type="caution">
    <text evidence="3">The sequence shown here is derived from an EMBL/GenBank/DDBJ whole genome shotgun (WGS) entry which is preliminary data.</text>
</comment>
<dbReference type="Proteomes" id="UP000266677">
    <property type="component" value="Unassembled WGS sequence"/>
</dbReference>
<accession>A0A3A4KK79</accession>
<dbReference type="InterPro" id="IPR002372">
    <property type="entry name" value="PQQ_rpt_dom"/>
</dbReference>
<gene>
    <name evidence="3" type="ORF">D5S18_19265</name>
</gene>
<dbReference type="EMBL" id="QZFU01000023">
    <property type="protein sequence ID" value="RJO73377.1"/>
    <property type="molecule type" value="Genomic_DNA"/>
</dbReference>